<dbReference type="InterPro" id="IPR027417">
    <property type="entry name" value="P-loop_NTPase"/>
</dbReference>
<keyword evidence="3" id="KW-1185">Reference proteome</keyword>
<reference evidence="2 3" key="1">
    <citation type="submission" date="2022-11" db="EMBL/GenBank/DDBJ databases">
        <title>Study of microbial diversity in lake waters.</title>
        <authorList>
            <person name="Zhang J."/>
        </authorList>
    </citation>
    <scope>NUCLEOTIDE SEQUENCE [LARGE SCALE GENOMIC DNA]</scope>
    <source>
        <strain evidence="2 3">DT12</strain>
    </source>
</reference>
<dbReference type="SUPFAM" id="SSF52540">
    <property type="entry name" value="P-loop containing nucleoside triphosphate hydrolases"/>
    <property type="match status" value="1"/>
</dbReference>
<dbReference type="EMBL" id="JAPMLT010000003">
    <property type="protein sequence ID" value="MCX7569947.1"/>
    <property type="molecule type" value="Genomic_DNA"/>
</dbReference>
<evidence type="ECO:0000313" key="3">
    <source>
        <dbReference type="Proteomes" id="UP001208017"/>
    </source>
</evidence>
<gene>
    <name evidence="2" type="ORF">OS242_08210</name>
</gene>
<dbReference type="RefSeq" id="WP_267151195.1">
    <property type="nucleotide sequence ID" value="NZ_JAPMLT010000003.1"/>
</dbReference>
<name>A0ABT3X2E0_9BACL</name>
<dbReference type="GO" id="GO:0005524">
    <property type="term" value="F:ATP binding"/>
    <property type="evidence" value="ECO:0007669"/>
    <property type="project" value="UniProtKB-KW"/>
</dbReference>
<proteinExistence type="predicted"/>
<dbReference type="PANTHER" id="PTHR43038">
    <property type="entry name" value="ATP-BINDING CASSETTE, SUB-FAMILY H, MEMBER 1"/>
    <property type="match status" value="1"/>
</dbReference>
<sequence length="252" mass="27854">MMIQANGLQFQTGFNGVLGPRGVGKTRLLKHLVGQSQGEDSKACYVSRELEAFHRLTVKEYLCVMAGRKSIADRRVAEQIELALHHVHMTRLSDRYVGELSGLAKSQTLIARALLDDAHLLLLDQVLCGLSEQERMNIGYTLSEISKDRVIVLAGDVCEAVEGLYDTVSLLHPEKDAVQVSANTAYSWVEGKVWEYVASELPQTEGRLITAYKTCTDGGVYIREVADDVPQEEVSQVTPTLADAYVWWAAGQ</sequence>
<dbReference type="Gene3D" id="3.40.50.300">
    <property type="entry name" value="P-loop containing nucleotide triphosphate hydrolases"/>
    <property type="match status" value="1"/>
</dbReference>
<keyword evidence="2" id="KW-0547">Nucleotide-binding</keyword>
<organism evidence="2 3">
    <name type="scientific">Tumebacillus lacus</name>
    <dbReference type="NCBI Taxonomy" id="2995335"/>
    <lineage>
        <taxon>Bacteria</taxon>
        <taxon>Bacillati</taxon>
        <taxon>Bacillota</taxon>
        <taxon>Bacilli</taxon>
        <taxon>Bacillales</taxon>
        <taxon>Alicyclobacillaceae</taxon>
        <taxon>Tumebacillus</taxon>
    </lineage>
</organism>
<accession>A0ABT3X2E0</accession>
<comment type="caution">
    <text evidence="2">The sequence shown here is derived from an EMBL/GenBank/DDBJ whole genome shotgun (WGS) entry which is preliminary data.</text>
</comment>
<protein>
    <submittedName>
        <fullName evidence="2">ATP-binding cassette domain-containing protein</fullName>
    </submittedName>
</protein>
<keyword evidence="2" id="KW-0067">ATP-binding</keyword>
<dbReference type="InterPro" id="IPR003439">
    <property type="entry name" value="ABC_transporter-like_ATP-bd"/>
</dbReference>
<dbReference type="Proteomes" id="UP001208017">
    <property type="component" value="Unassembled WGS sequence"/>
</dbReference>
<evidence type="ECO:0000313" key="2">
    <source>
        <dbReference type="EMBL" id="MCX7569947.1"/>
    </source>
</evidence>
<dbReference type="Pfam" id="PF00005">
    <property type="entry name" value="ABC_tran"/>
    <property type="match status" value="1"/>
</dbReference>
<feature type="domain" description="ABC transporter" evidence="1">
    <location>
        <begin position="16"/>
        <end position="125"/>
    </location>
</feature>
<dbReference type="PANTHER" id="PTHR43038:SF3">
    <property type="entry name" value="ABC TRANSPORTER G FAMILY MEMBER 20 ISOFORM X1"/>
    <property type="match status" value="1"/>
</dbReference>
<evidence type="ECO:0000259" key="1">
    <source>
        <dbReference type="Pfam" id="PF00005"/>
    </source>
</evidence>